<dbReference type="EMBL" id="PGFE01000001">
    <property type="protein sequence ID" value="PJJ77483.1"/>
    <property type="molecule type" value="Genomic_DNA"/>
</dbReference>
<proteinExistence type="predicted"/>
<dbReference type="Pfam" id="PF05133">
    <property type="entry name" value="SPP1_portal"/>
    <property type="match status" value="1"/>
</dbReference>
<gene>
    <name evidence="1" type="ORF">CLV28_0702</name>
</gene>
<organism evidence="1 2">
    <name type="scientific">Sediminihabitans luteus</name>
    <dbReference type="NCBI Taxonomy" id="1138585"/>
    <lineage>
        <taxon>Bacteria</taxon>
        <taxon>Bacillati</taxon>
        <taxon>Actinomycetota</taxon>
        <taxon>Actinomycetes</taxon>
        <taxon>Micrococcales</taxon>
        <taxon>Cellulomonadaceae</taxon>
        <taxon>Sediminihabitans</taxon>
    </lineage>
</organism>
<dbReference type="Proteomes" id="UP000231693">
    <property type="component" value="Unassembled WGS sequence"/>
</dbReference>
<keyword evidence="2" id="KW-1185">Reference proteome</keyword>
<dbReference type="InterPro" id="IPR021145">
    <property type="entry name" value="Portal_protein_SPP1_Gp6-like"/>
</dbReference>
<dbReference type="OrthoDB" id="3268708at2"/>
<evidence type="ECO:0000313" key="2">
    <source>
        <dbReference type="Proteomes" id="UP000231693"/>
    </source>
</evidence>
<name>A0A2M9D056_9CELL</name>
<accession>A0A2M9D056</accession>
<comment type="caution">
    <text evidence="1">The sequence shown here is derived from an EMBL/GenBank/DDBJ whole genome shotgun (WGS) entry which is preliminary data.</text>
</comment>
<evidence type="ECO:0000313" key="1">
    <source>
        <dbReference type="EMBL" id="PJJ77483.1"/>
    </source>
</evidence>
<dbReference type="RefSeq" id="WP_100421858.1">
    <property type="nucleotide sequence ID" value="NZ_BOOX01000003.1"/>
</dbReference>
<sequence>MPLPANGTAWPPKDLATITTTLAEWSAWFEGTAAALTKAYLNVATTTTTKRSWWGRTTTSTSTAERPDQLHVPIAADLCRASADLLYAEPPTFKIDGNEEAQARLDDLREDAHQVLASGAEVGAALGGRFHRVTWDRALEPDGAFLTTVDADSAAPEFRWGRLVAVTFWHVLPSPAGSVIRHLERHELDRDGNGLILHGLYDGTANDLGHAVPLADHPATAGLATAVDETGAIIEGRTPGLCVVYVPNQTPQRRWRKDPVGRNLGRSDLDGVEPLMDALDEAYGSLMRDVRLGKGRIIVPAFMLQDNGPGKGASFDLDREVYDSLNIPMPEDGTPPIVAQQFQIRVTEHLELITDLIGRILTTSGYSAQTFGAGPDGAAITATEVQARERRSFLTRARKARIEERAVSRLLTKLLSIDQALFNGPALVDGQRIAVEFGDSVQDSLLTLAQTAQAMANARAASIAERVRTLHPDWTDEQVEKEVDAISQEDAVADPFAPPPGAE</sequence>
<protein>
    <submittedName>
        <fullName evidence="1">A118 family predicted phage portal protein</fullName>
    </submittedName>
</protein>
<reference evidence="1 2" key="1">
    <citation type="submission" date="2017-11" db="EMBL/GenBank/DDBJ databases">
        <title>Genomic Encyclopedia of Archaeal and Bacterial Type Strains, Phase II (KMG-II): From Individual Species to Whole Genera.</title>
        <authorList>
            <person name="Goeker M."/>
        </authorList>
    </citation>
    <scope>NUCLEOTIDE SEQUENCE [LARGE SCALE GENOMIC DNA]</scope>
    <source>
        <strain evidence="1 2">DSM 25478</strain>
    </source>
</reference>
<dbReference type="AlphaFoldDB" id="A0A2M9D056"/>